<name>A0A6U6PDS5_9DINO</name>
<dbReference type="AlphaFoldDB" id="A0A6U6PDS5"/>
<dbReference type="EMBL" id="HBGW01058066">
    <property type="protein sequence ID" value="CAD9597944.1"/>
    <property type="molecule type" value="Transcribed_RNA"/>
</dbReference>
<accession>A0A6U6PDS5</accession>
<sequence length="329" mass="34585">MPPGFVANPGGSLVGPQGGEAMLFTRPVGSTIAEWRVFDALLRNRSVGSCNFSVNALATPLPGTFHVAYTRSVPGAPGGDLSYRVGVLDLLSCQPVVEQELNRSAREACGHEPPGGPVLAASMLDGDVAVHCLDTYGPLHNGPPEWKVAKILDGAVLGLREHFPGVAPALDIHPAVALATSFPFVAASLPVVSVGPKCLVIAALDAQFPLVTTFIKGEYITSKVADFVEIPNLDVDNTVLEGAFDISDAERGRVAILARAPESWWLVIFTCADGVSQRVHRIARVADEVPVKVFRSGEPGALWFQWKAAGAGASAPVTIRKMKVALAVG</sequence>
<gene>
    <name evidence="1" type="ORF">BRAN1462_LOCUS36915</name>
</gene>
<proteinExistence type="predicted"/>
<evidence type="ECO:0000313" key="1">
    <source>
        <dbReference type="EMBL" id="CAD9597944.1"/>
    </source>
</evidence>
<protein>
    <submittedName>
        <fullName evidence="1">Uncharacterized protein</fullName>
    </submittedName>
</protein>
<organism evidence="1">
    <name type="scientific">Zooxanthella nutricula</name>
    <dbReference type="NCBI Taxonomy" id="1333877"/>
    <lineage>
        <taxon>Eukaryota</taxon>
        <taxon>Sar</taxon>
        <taxon>Alveolata</taxon>
        <taxon>Dinophyceae</taxon>
        <taxon>Peridiniales</taxon>
        <taxon>Peridiniales incertae sedis</taxon>
        <taxon>Zooxanthella</taxon>
    </lineage>
</organism>
<reference evidence="1" key="1">
    <citation type="submission" date="2021-01" db="EMBL/GenBank/DDBJ databases">
        <authorList>
            <person name="Corre E."/>
            <person name="Pelletier E."/>
            <person name="Niang G."/>
            <person name="Scheremetjew M."/>
            <person name="Finn R."/>
            <person name="Kale V."/>
            <person name="Holt S."/>
            <person name="Cochrane G."/>
            <person name="Meng A."/>
            <person name="Brown T."/>
            <person name="Cohen L."/>
        </authorList>
    </citation>
    <scope>NUCLEOTIDE SEQUENCE</scope>
    <source>
        <strain evidence="1">RCC3387</strain>
    </source>
</reference>